<sequence length="210" mass="24673">MLDENQYLANKLIKNFEEDNRNIGELLYEVISQNLYSISLGLKMVKRNTEKDNLNNYLESLEDVTSETIKQVLDLSFHLYPKVIDDLGLIAAIQTYVQNYSPWKLNDYEMKGRENEEGALSNVIDKKLQLFRIVRDCLEIIEPLTEKDDLKISYANYGGRMVVQLVFYRRIREEEIKNWLFIPQKRTEMANGKFLVHLLSSESLEVIIEI</sequence>
<dbReference type="GeneID" id="301142190"/>
<gene>
    <name evidence="1" type="ORF">P9271_03400</name>
</gene>
<dbReference type="EMBL" id="JARTFS010000003">
    <property type="protein sequence ID" value="MED4400388.1"/>
    <property type="molecule type" value="Genomic_DNA"/>
</dbReference>
<comment type="caution">
    <text evidence="1">The sequence shown here is derived from an EMBL/GenBank/DDBJ whole genome shotgun (WGS) entry which is preliminary data.</text>
</comment>
<reference evidence="1 2" key="1">
    <citation type="submission" date="2023-03" db="EMBL/GenBank/DDBJ databases">
        <title>Bacillus Genome Sequencing.</title>
        <authorList>
            <person name="Dunlap C."/>
        </authorList>
    </citation>
    <scope>NUCLEOTIDE SEQUENCE [LARGE SCALE GENOMIC DNA]</scope>
    <source>
        <strain evidence="1 2">NRS-1717</strain>
    </source>
</reference>
<name>A0ABU6NTA6_9BACI</name>
<proteinExistence type="predicted"/>
<evidence type="ECO:0000313" key="1">
    <source>
        <dbReference type="EMBL" id="MED4400388.1"/>
    </source>
</evidence>
<keyword evidence="2" id="KW-1185">Reference proteome</keyword>
<dbReference type="RefSeq" id="WP_066232569.1">
    <property type="nucleotide sequence ID" value="NZ_JARTFQ010000008.1"/>
</dbReference>
<evidence type="ECO:0000313" key="2">
    <source>
        <dbReference type="Proteomes" id="UP001342826"/>
    </source>
</evidence>
<organism evidence="1 2">
    <name type="scientific">Metabacillus fastidiosus</name>
    <dbReference type="NCBI Taxonomy" id="1458"/>
    <lineage>
        <taxon>Bacteria</taxon>
        <taxon>Bacillati</taxon>
        <taxon>Bacillota</taxon>
        <taxon>Bacilli</taxon>
        <taxon>Bacillales</taxon>
        <taxon>Bacillaceae</taxon>
        <taxon>Metabacillus</taxon>
    </lineage>
</organism>
<accession>A0ABU6NTA6</accession>
<protein>
    <submittedName>
        <fullName evidence="1">Uncharacterized protein</fullName>
    </submittedName>
</protein>
<dbReference type="Proteomes" id="UP001342826">
    <property type="component" value="Unassembled WGS sequence"/>
</dbReference>